<dbReference type="SUPFAM" id="SSF55729">
    <property type="entry name" value="Acyl-CoA N-acyltransferases (Nat)"/>
    <property type="match status" value="1"/>
</dbReference>
<protein>
    <recommendedName>
        <fullName evidence="1">N-acetyltransferase domain-containing protein</fullName>
    </recommendedName>
</protein>
<feature type="domain" description="N-acetyltransferase" evidence="1">
    <location>
        <begin position="39"/>
        <end position="175"/>
    </location>
</feature>
<dbReference type="InterPro" id="IPR000182">
    <property type="entry name" value="GNAT_dom"/>
</dbReference>
<dbReference type="GO" id="GO:0016747">
    <property type="term" value="F:acyltransferase activity, transferring groups other than amino-acyl groups"/>
    <property type="evidence" value="ECO:0007669"/>
    <property type="project" value="InterPro"/>
</dbReference>
<comment type="caution">
    <text evidence="2">The sequence shown here is derived from an EMBL/GenBank/DDBJ whole genome shotgun (WGS) entry which is preliminary data.</text>
</comment>
<dbReference type="Gene3D" id="3.40.630.30">
    <property type="match status" value="1"/>
</dbReference>
<name>A0A1Q9AS86_9HYPH</name>
<dbReference type="Proteomes" id="UP000186364">
    <property type="component" value="Unassembled WGS sequence"/>
</dbReference>
<dbReference type="Pfam" id="PF13302">
    <property type="entry name" value="Acetyltransf_3"/>
    <property type="match status" value="1"/>
</dbReference>
<accession>A0A1Q9AS86</accession>
<sequence>MVEAALQRPFGEIVQDIIQGRTTLALPLKTSDGQEIGRLVPLTRAHLDDAHVIGKLTDWRNTNKDAFFTQFTATPERTRGWLDKVVFASTTQLIFLIIAEDGALIGHFGFKDLTQDDVLLDNAMRGERGGHPKLLQIAGETLINWLFEAAKVRRVIGTVLTTNVPAIMMNRAMGFGLWEKYPLEKSVQNGETRWIEGEPGTSSRDGVYAYRVEIVRERA</sequence>
<organism evidence="2 3">
    <name type="scientific">Xaviernesmea oryzae</name>
    <dbReference type="NCBI Taxonomy" id="464029"/>
    <lineage>
        <taxon>Bacteria</taxon>
        <taxon>Pseudomonadati</taxon>
        <taxon>Pseudomonadota</taxon>
        <taxon>Alphaproteobacteria</taxon>
        <taxon>Hyphomicrobiales</taxon>
        <taxon>Rhizobiaceae</taxon>
        <taxon>Rhizobium/Agrobacterium group</taxon>
        <taxon>Xaviernesmea</taxon>
    </lineage>
</organism>
<dbReference type="EMBL" id="MKIP01000058">
    <property type="protein sequence ID" value="OLP58249.1"/>
    <property type="molecule type" value="Genomic_DNA"/>
</dbReference>
<keyword evidence="3" id="KW-1185">Reference proteome</keyword>
<reference evidence="2 3" key="1">
    <citation type="submission" date="2016-09" db="EMBL/GenBank/DDBJ databases">
        <title>Rhizobium sp. nov., a novel species isolated from the rice rhizosphere.</title>
        <authorList>
            <person name="Zhao J."/>
            <person name="Zhang X."/>
        </authorList>
    </citation>
    <scope>NUCLEOTIDE SEQUENCE [LARGE SCALE GENOMIC DNA]</scope>
    <source>
        <strain evidence="2 3">1.7048</strain>
    </source>
</reference>
<dbReference type="RefSeq" id="WP_075629454.1">
    <property type="nucleotide sequence ID" value="NZ_FOAM01000008.1"/>
</dbReference>
<evidence type="ECO:0000313" key="2">
    <source>
        <dbReference type="EMBL" id="OLP58249.1"/>
    </source>
</evidence>
<dbReference type="InterPro" id="IPR016181">
    <property type="entry name" value="Acyl_CoA_acyltransferase"/>
</dbReference>
<proteinExistence type="predicted"/>
<gene>
    <name evidence="2" type="ORF">BJF93_06430</name>
</gene>
<evidence type="ECO:0000313" key="3">
    <source>
        <dbReference type="Proteomes" id="UP000186364"/>
    </source>
</evidence>
<dbReference type="AlphaFoldDB" id="A0A1Q9AS86"/>
<evidence type="ECO:0000259" key="1">
    <source>
        <dbReference type="Pfam" id="PF13302"/>
    </source>
</evidence>
<dbReference type="OrthoDB" id="2567761at2"/>